<dbReference type="GO" id="GO:0005634">
    <property type="term" value="C:nucleus"/>
    <property type="evidence" value="ECO:0007669"/>
    <property type="project" value="TreeGrafter"/>
</dbReference>
<dbReference type="Pfam" id="PF00170">
    <property type="entry name" value="bZIP_1"/>
    <property type="match status" value="1"/>
</dbReference>
<dbReference type="WBParaSite" id="TMUE_3000012473.1">
    <property type="protein sequence ID" value="TMUE_3000012473.1"/>
    <property type="gene ID" value="WBGene00292402"/>
</dbReference>
<dbReference type="PROSITE" id="PS50217">
    <property type="entry name" value="BZIP"/>
    <property type="match status" value="1"/>
</dbReference>
<dbReference type="InterPro" id="IPR000837">
    <property type="entry name" value="AP-1"/>
</dbReference>
<dbReference type="AlphaFoldDB" id="A0A5S6QZ95"/>
<accession>A0A5S6QZ95</accession>
<dbReference type="GO" id="GO:0000981">
    <property type="term" value="F:DNA-binding transcription factor activity, RNA polymerase II-specific"/>
    <property type="evidence" value="ECO:0007669"/>
    <property type="project" value="TreeGrafter"/>
</dbReference>
<sequence length="376" mass="40828">MYWPSGPLESATTSPCVAYSMPEATGAEQARVGVPSMSLWSCSSAGSSPYETSELLLKSSVAFTPLHQQQSAMEQVCFLHSSAAGRVHPQNPFGTVEYPTCTLGADSRWTAAPMVPAVGRTGRYQESGVDSADRDASSAMDLSKATKRRTGGRRPKEECSELSPEEEEKRRLRRLRNKEAAARCRRRRLEHMCRLESEVEDLLAQREQLQEEVEALHREKFELEMILESHLPHCRLPGGGGGESSSDDGLLAAGVATTSYSSDDTNTTLSIQSVEQGSNKSSGSNSPTEGFLARPKSLGIIRFGTTPDMPMETPSKIFLFDPLRIPTGMTPVTHKEVDPIISATSGYMQCRVDDGDDRPSPPSTSSPPTSKALVTL</sequence>
<evidence type="ECO:0000256" key="2">
    <source>
        <dbReference type="ARBA" id="ARBA00023125"/>
    </source>
</evidence>
<reference evidence="6" key="2">
    <citation type="submission" date="2014-03" db="EMBL/GenBank/DDBJ databases">
        <title>The whipworm genome and dual-species transcriptomics of an intimate host-pathogen interaction.</title>
        <authorList>
            <person name="Foth B.J."/>
            <person name="Tsai I.J."/>
            <person name="Reid A.J."/>
            <person name="Bancroft A.J."/>
            <person name="Nichol S."/>
            <person name="Tracey A."/>
            <person name="Holroyd N."/>
            <person name="Cotton J.A."/>
            <person name="Stanley E.J."/>
            <person name="Zarowiecki M."/>
            <person name="Liu J.Z."/>
            <person name="Huckvale T."/>
            <person name="Cooper P.J."/>
            <person name="Grencis R.K."/>
            <person name="Berriman M."/>
        </authorList>
    </citation>
    <scope>NUCLEOTIDE SEQUENCE [LARGE SCALE GENOMIC DNA]</scope>
    <source>
        <strain evidence="6">Edinburgh</strain>
    </source>
</reference>
<feature type="domain" description="BZIP" evidence="5">
    <location>
        <begin position="167"/>
        <end position="230"/>
    </location>
</feature>
<evidence type="ECO:0000313" key="7">
    <source>
        <dbReference type="WBParaSite" id="TMUE_2000007849.1"/>
    </source>
</evidence>
<dbReference type="InterPro" id="IPR046347">
    <property type="entry name" value="bZIP_sf"/>
</dbReference>
<dbReference type="STRING" id="70415.A0A5S6QZ95"/>
<feature type="region of interest" description="Disordered" evidence="4">
    <location>
        <begin position="273"/>
        <end position="292"/>
    </location>
</feature>
<feature type="region of interest" description="Disordered" evidence="4">
    <location>
        <begin position="125"/>
        <end position="169"/>
    </location>
</feature>
<feature type="region of interest" description="Disordered" evidence="4">
    <location>
        <begin position="351"/>
        <end position="376"/>
    </location>
</feature>
<dbReference type="PANTHER" id="PTHR23351">
    <property type="entry name" value="FOS TRANSCRIPTION FACTOR-RELATED"/>
    <property type="match status" value="1"/>
</dbReference>
<evidence type="ECO:0000256" key="3">
    <source>
        <dbReference type="ARBA" id="ARBA00023163"/>
    </source>
</evidence>
<dbReference type="Gene3D" id="1.20.5.170">
    <property type="match status" value="1"/>
</dbReference>
<evidence type="ECO:0000259" key="5">
    <source>
        <dbReference type="PROSITE" id="PS50217"/>
    </source>
</evidence>
<evidence type="ECO:0000313" key="6">
    <source>
        <dbReference type="Proteomes" id="UP000046395"/>
    </source>
</evidence>
<dbReference type="PANTHER" id="PTHR23351:SF24">
    <property type="entry name" value="ACTIVATING TRANSCRIPTION FACTOR 3-RELATED"/>
    <property type="match status" value="1"/>
</dbReference>
<dbReference type="PROSITE" id="PS00036">
    <property type="entry name" value="BZIP_BASIC"/>
    <property type="match status" value="1"/>
</dbReference>
<dbReference type="SMART" id="SM00338">
    <property type="entry name" value="BRLZ"/>
    <property type="match status" value="1"/>
</dbReference>
<dbReference type="PRINTS" id="PR00042">
    <property type="entry name" value="LEUZIPPRFOS"/>
</dbReference>
<dbReference type="GO" id="GO:0000978">
    <property type="term" value="F:RNA polymerase II cis-regulatory region sequence-specific DNA binding"/>
    <property type="evidence" value="ECO:0007669"/>
    <property type="project" value="TreeGrafter"/>
</dbReference>
<keyword evidence="6" id="KW-1185">Reference proteome</keyword>
<keyword evidence="3" id="KW-0804">Transcription</keyword>
<proteinExistence type="predicted"/>
<protein>
    <submittedName>
        <fullName evidence="7 8">BZIP domain-containing protein</fullName>
    </submittedName>
</protein>
<feature type="compositionally biased region" description="Polar residues" evidence="4">
    <location>
        <begin position="273"/>
        <end position="288"/>
    </location>
</feature>
<reference evidence="6" key="1">
    <citation type="submission" date="2013-11" db="EMBL/GenBank/DDBJ databases">
        <authorList>
            <person name="Aslett M."/>
        </authorList>
    </citation>
    <scope>NUCLEOTIDE SEQUENCE [LARGE SCALE GENOMIC DNA]</scope>
    <source>
        <strain evidence="6">Edinburgh</strain>
    </source>
</reference>
<dbReference type="InterPro" id="IPR004827">
    <property type="entry name" value="bZIP"/>
</dbReference>
<evidence type="ECO:0000256" key="4">
    <source>
        <dbReference type="SAM" id="MobiDB-lite"/>
    </source>
</evidence>
<reference evidence="7 8" key="3">
    <citation type="submission" date="2019-12" db="UniProtKB">
        <authorList>
            <consortium name="WormBaseParasite"/>
        </authorList>
    </citation>
    <scope>IDENTIFICATION</scope>
</reference>
<evidence type="ECO:0000313" key="8">
    <source>
        <dbReference type="WBParaSite" id="TMUE_3000012473.1"/>
    </source>
</evidence>
<organism evidence="6 8">
    <name type="scientific">Trichuris muris</name>
    <name type="common">Mouse whipworm</name>
    <dbReference type="NCBI Taxonomy" id="70415"/>
    <lineage>
        <taxon>Eukaryota</taxon>
        <taxon>Metazoa</taxon>
        <taxon>Ecdysozoa</taxon>
        <taxon>Nematoda</taxon>
        <taxon>Enoplea</taxon>
        <taxon>Dorylaimia</taxon>
        <taxon>Trichinellida</taxon>
        <taxon>Trichuridae</taxon>
        <taxon>Trichuris</taxon>
    </lineage>
</organism>
<dbReference type="SUPFAM" id="SSF57959">
    <property type="entry name" value="Leucine zipper domain"/>
    <property type="match status" value="1"/>
</dbReference>
<dbReference type="Proteomes" id="UP000046395">
    <property type="component" value="Unassembled WGS sequence"/>
</dbReference>
<keyword evidence="2" id="KW-0238">DNA-binding</keyword>
<name>A0A5S6QZ95_TRIMR</name>
<evidence type="ECO:0000256" key="1">
    <source>
        <dbReference type="ARBA" id="ARBA00023015"/>
    </source>
</evidence>
<keyword evidence="1" id="KW-0805">Transcription regulation</keyword>
<dbReference type="WBParaSite" id="TMUE_2000007849.1">
    <property type="protein sequence ID" value="TMUE_2000007849.1"/>
    <property type="gene ID" value="WBGene00300027"/>
</dbReference>